<comment type="caution">
    <text evidence="2">The sequence shown here is derived from an EMBL/GenBank/DDBJ whole genome shotgun (WGS) entry which is preliminary data.</text>
</comment>
<dbReference type="OrthoDB" id="5191848at2"/>
<dbReference type="Proteomes" id="UP000188929">
    <property type="component" value="Unassembled WGS sequence"/>
</dbReference>
<dbReference type="InterPro" id="IPR020941">
    <property type="entry name" value="SUFU-like_domain"/>
</dbReference>
<name>A0A1V2IKX7_9ACTN</name>
<gene>
    <name evidence="2" type="ORF">BL253_00575</name>
</gene>
<evidence type="ECO:0000313" key="3">
    <source>
        <dbReference type="Proteomes" id="UP000188929"/>
    </source>
</evidence>
<evidence type="ECO:0000259" key="1">
    <source>
        <dbReference type="Pfam" id="PF05076"/>
    </source>
</evidence>
<sequence>MDVRAAVERHLVAAFGPVGGRAGVTFLGAEPIDVLRFGPRPDGFFRYATVGMSAEPMSDPAAAVRDPAGPRAELVLSLRVPRDSVARQLALLAAIPSIEGVPVIAGAGLDLGEPLWDEAPFHGVLVGEPGGLVPDLLLADAAGSPTSGQASPIDDPAGIDDAAQAPGFAHPTEFPAPVRFLPVFPMTPNESAYKRVHGAAALRERWLAAEMDLRDPLRRGLRI</sequence>
<keyword evidence="3" id="KW-1185">Reference proteome</keyword>
<feature type="domain" description="Suppressor of fused-like" evidence="1">
    <location>
        <begin position="28"/>
        <end position="218"/>
    </location>
</feature>
<reference evidence="3" key="1">
    <citation type="submission" date="2016-10" db="EMBL/GenBank/DDBJ databases">
        <title>Frankia sp. NRRL B-16386 Genome sequencing.</title>
        <authorList>
            <person name="Ghodhbane-Gtari F."/>
            <person name="Swanson E."/>
            <person name="Gueddou A."/>
            <person name="Hezbri K."/>
            <person name="Ktari K."/>
            <person name="Nouioui I."/>
            <person name="Morris K."/>
            <person name="Simpson S."/>
            <person name="Abebe-Akele F."/>
            <person name="Thomas K."/>
            <person name="Gtari M."/>
            <person name="Tisa L.S."/>
        </authorList>
    </citation>
    <scope>NUCLEOTIDE SEQUENCE [LARGE SCALE GENOMIC DNA]</scope>
    <source>
        <strain evidence="3">NRRL B-16386</strain>
    </source>
</reference>
<organism evidence="2 3">
    <name type="scientific">Pseudofrankia asymbiotica</name>
    <dbReference type="NCBI Taxonomy" id="1834516"/>
    <lineage>
        <taxon>Bacteria</taxon>
        <taxon>Bacillati</taxon>
        <taxon>Actinomycetota</taxon>
        <taxon>Actinomycetes</taxon>
        <taxon>Frankiales</taxon>
        <taxon>Frankiaceae</taxon>
        <taxon>Pseudofrankia</taxon>
    </lineage>
</organism>
<dbReference type="Pfam" id="PF05076">
    <property type="entry name" value="SUFU"/>
    <property type="match status" value="1"/>
</dbReference>
<accession>A0A1V2IKX7</accession>
<dbReference type="EMBL" id="MOMC01000002">
    <property type="protein sequence ID" value="ONH33844.1"/>
    <property type="molecule type" value="Genomic_DNA"/>
</dbReference>
<dbReference type="RefSeq" id="WP_076812330.1">
    <property type="nucleotide sequence ID" value="NZ_MOMC01000002.1"/>
</dbReference>
<evidence type="ECO:0000313" key="2">
    <source>
        <dbReference type="EMBL" id="ONH33844.1"/>
    </source>
</evidence>
<proteinExistence type="predicted"/>
<protein>
    <submittedName>
        <fullName evidence="2">Suppressor of fused protein (SUFU)</fullName>
    </submittedName>
</protein>
<dbReference type="STRING" id="1834516.BL253_00575"/>
<dbReference type="AlphaFoldDB" id="A0A1V2IKX7"/>